<evidence type="ECO:0000313" key="8">
    <source>
        <dbReference type="EMBL" id="MBC5658682.1"/>
    </source>
</evidence>
<feature type="chain" id="PRO_5039116198" evidence="7">
    <location>
        <begin position="25"/>
        <end position="469"/>
    </location>
</feature>
<keyword evidence="3" id="KW-0472">Membrane</keyword>
<protein>
    <submittedName>
        <fullName evidence="8">Carbohydrate ABC transporter substrate-binding protein</fullName>
    </submittedName>
</protein>
<dbReference type="Proteomes" id="UP000649345">
    <property type="component" value="Unassembled WGS sequence"/>
</dbReference>
<dbReference type="PROSITE" id="PS51257">
    <property type="entry name" value="PROKAR_LIPOPROTEIN"/>
    <property type="match status" value="1"/>
</dbReference>
<dbReference type="Pfam" id="PF13416">
    <property type="entry name" value="SBP_bac_8"/>
    <property type="match status" value="1"/>
</dbReference>
<sequence length="469" mass="51658">MSQMKFWKKGLALGLCGALLVSTAACGGKKKSDDDIEVTESTKETTTEPETTEEVVSDLSAEISWWTYPIFVQDEGQEDGTYEQSLIDRFNKKYPNIKVNLKVLSYTDGPEQLQAAIDAEGGELPNVLLDEPGRISGYAKGDLLSDLGDLFTEDVTSDVVSEGILDACKNGDQYVMYPLSGSNYVMAFNRSMIEDSGAIELMNREGACTWTTEAFEQVLERLDNSGFNSGMLFCSGIAGDYATRSFLTNLYDGSLMNGDETAYTMDSDENRQALNKVKEWMDKGWILNGSGSAGADAVASFVEGNNAYCLLWSLPQAISNAEALAQNGVNVVVMPYPSADGTPSLEYMLNGFCVFRTEDEQKEQASRYLIDFLCNDESVAVENVVRSGAFPVRSSMGDIYGGNEEAQLFEALMPYSGTYYNKVNGFEEMRVYWYQMLGEILDGEYSVNDATSSFVEYANKTLTKDGEKE</sequence>
<dbReference type="EMBL" id="JACOOR010000002">
    <property type="protein sequence ID" value="MBC5658682.1"/>
    <property type="molecule type" value="Genomic_DNA"/>
</dbReference>
<evidence type="ECO:0000256" key="7">
    <source>
        <dbReference type="SAM" id="SignalP"/>
    </source>
</evidence>
<feature type="signal peptide" evidence="7">
    <location>
        <begin position="1"/>
        <end position="24"/>
    </location>
</feature>
<evidence type="ECO:0000256" key="4">
    <source>
        <dbReference type="ARBA" id="ARBA00023139"/>
    </source>
</evidence>
<organism evidence="8 9">
    <name type="scientific">Anaerosacchariphilus hominis</name>
    <dbReference type="NCBI Taxonomy" id="2763017"/>
    <lineage>
        <taxon>Bacteria</taxon>
        <taxon>Bacillati</taxon>
        <taxon>Bacillota</taxon>
        <taxon>Clostridia</taxon>
        <taxon>Lachnospirales</taxon>
        <taxon>Lachnospiraceae</taxon>
        <taxon>Anaerosacchariphilus</taxon>
    </lineage>
</organism>
<proteinExistence type="predicted"/>
<dbReference type="PANTHER" id="PTHR43649:SF33">
    <property type="entry name" value="POLYGALACTURONAN_RHAMNOGALACTURONAN-BINDING PROTEIN YTCQ"/>
    <property type="match status" value="1"/>
</dbReference>
<keyword evidence="5" id="KW-0449">Lipoprotein</keyword>
<keyword evidence="9" id="KW-1185">Reference proteome</keyword>
<gene>
    <name evidence="8" type="ORF">H8S44_02695</name>
</gene>
<dbReference type="RefSeq" id="WP_186873377.1">
    <property type="nucleotide sequence ID" value="NZ_JACOOR010000002.1"/>
</dbReference>
<feature type="region of interest" description="Disordered" evidence="6">
    <location>
        <begin position="28"/>
        <end position="53"/>
    </location>
</feature>
<evidence type="ECO:0000256" key="5">
    <source>
        <dbReference type="ARBA" id="ARBA00023288"/>
    </source>
</evidence>
<dbReference type="AlphaFoldDB" id="A0A923LAP6"/>
<name>A0A923LAP6_9FIRM</name>
<reference evidence="8" key="1">
    <citation type="submission" date="2020-08" db="EMBL/GenBank/DDBJ databases">
        <title>Genome public.</title>
        <authorList>
            <person name="Liu C."/>
            <person name="Sun Q."/>
        </authorList>
    </citation>
    <scope>NUCLEOTIDE SEQUENCE</scope>
    <source>
        <strain evidence="8">NSJ-68</strain>
    </source>
</reference>
<evidence type="ECO:0000256" key="6">
    <source>
        <dbReference type="SAM" id="MobiDB-lite"/>
    </source>
</evidence>
<evidence type="ECO:0000256" key="1">
    <source>
        <dbReference type="ARBA" id="ARBA00022475"/>
    </source>
</evidence>
<keyword evidence="1" id="KW-1003">Cell membrane</keyword>
<dbReference type="SUPFAM" id="SSF53850">
    <property type="entry name" value="Periplasmic binding protein-like II"/>
    <property type="match status" value="1"/>
</dbReference>
<dbReference type="PANTHER" id="PTHR43649">
    <property type="entry name" value="ARABINOSE-BINDING PROTEIN-RELATED"/>
    <property type="match status" value="1"/>
</dbReference>
<dbReference type="InterPro" id="IPR006059">
    <property type="entry name" value="SBP"/>
</dbReference>
<evidence type="ECO:0000256" key="3">
    <source>
        <dbReference type="ARBA" id="ARBA00023136"/>
    </source>
</evidence>
<accession>A0A923LAP6</accession>
<evidence type="ECO:0000256" key="2">
    <source>
        <dbReference type="ARBA" id="ARBA00022729"/>
    </source>
</evidence>
<dbReference type="InterPro" id="IPR050490">
    <property type="entry name" value="Bact_solute-bd_prot1"/>
</dbReference>
<keyword evidence="2 7" id="KW-0732">Signal</keyword>
<keyword evidence="4" id="KW-0564">Palmitate</keyword>
<dbReference type="Gene3D" id="3.40.190.10">
    <property type="entry name" value="Periplasmic binding protein-like II"/>
    <property type="match status" value="1"/>
</dbReference>
<comment type="caution">
    <text evidence="8">The sequence shown here is derived from an EMBL/GenBank/DDBJ whole genome shotgun (WGS) entry which is preliminary data.</text>
</comment>
<evidence type="ECO:0000313" key="9">
    <source>
        <dbReference type="Proteomes" id="UP000649345"/>
    </source>
</evidence>